<organism evidence="1">
    <name type="scientific">marine sediment metagenome</name>
    <dbReference type="NCBI Taxonomy" id="412755"/>
    <lineage>
        <taxon>unclassified sequences</taxon>
        <taxon>metagenomes</taxon>
        <taxon>ecological metagenomes</taxon>
    </lineage>
</organism>
<evidence type="ECO:0000313" key="1">
    <source>
        <dbReference type="EMBL" id="GAG65128.1"/>
    </source>
</evidence>
<sequence length="129" mass="14738">ESNLQEEKPVIVPEFTAQIKALKKSITTIERDRSGEEQARPPIWIFCKDRQMARKVHEALSAEDYSEDDLQLIETYEADKKTVRRMSKNNTIFITTPIFGRGVDPQPQHRSGLSTILLSVMGARENHAN</sequence>
<dbReference type="Gene3D" id="3.40.50.300">
    <property type="entry name" value="P-loop containing nucleotide triphosphate hydrolases"/>
    <property type="match status" value="1"/>
</dbReference>
<accession>X0ZXC3</accession>
<name>X0ZXC3_9ZZZZ</name>
<protein>
    <recommendedName>
        <fullName evidence="2">Helicase C-terminal domain-containing protein</fullName>
    </recommendedName>
</protein>
<gene>
    <name evidence="1" type="ORF">S01H4_20525</name>
</gene>
<dbReference type="InterPro" id="IPR027417">
    <property type="entry name" value="P-loop_NTPase"/>
</dbReference>
<dbReference type="EMBL" id="BART01009234">
    <property type="protein sequence ID" value="GAG65128.1"/>
    <property type="molecule type" value="Genomic_DNA"/>
</dbReference>
<feature type="non-terminal residue" evidence="1">
    <location>
        <position position="1"/>
    </location>
</feature>
<proteinExistence type="predicted"/>
<dbReference type="AlphaFoldDB" id="X0ZXC3"/>
<comment type="caution">
    <text evidence="1">The sequence shown here is derived from an EMBL/GenBank/DDBJ whole genome shotgun (WGS) entry which is preliminary data.</text>
</comment>
<evidence type="ECO:0008006" key="2">
    <source>
        <dbReference type="Google" id="ProtNLM"/>
    </source>
</evidence>
<reference evidence="1" key="1">
    <citation type="journal article" date="2014" name="Front. Microbiol.">
        <title>High frequency of phylogenetically diverse reductive dehalogenase-homologous genes in deep subseafloor sedimentary metagenomes.</title>
        <authorList>
            <person name="Kawai M."/>
            <person name="Futagami T."/>
            <person name="Toyoda A."/>
            <person name="Takaki Y."/>
            <person name="Nishi S."/>
            <person name="Hori S."/>
            <person name="Arai W."/>
            <person name="Tsubouchi T."/>
            <person name="Morono Y."/>
            <person name="Uchiyama I."/>
            <person name="Ito T."/>
            <person name="Fujiyama A."/>
            <person name="Inagaki F."/>
            <person name="Takami H."/>
        </authorList>
    </citation>
    <scope>NUCLEOTIDE SEQUENCE</scope>
    <source>
        <strain evidence="1">Expedition CK06-06</strain>
    </source>
</reference>